<name>A0A8C8UKS0_PERMB</name>
<evidence type="ECO:0000313" key="2">
    <source>
        <dbReference type="Ensembl" id="ENSPEMP00000032764.1"/>
    </source>
</evidence>
<keyword evidence="3" id="KW-1185">Reference proteome</keyword>
<dbReference type="GO" id="GO:0051726">
    <property type="term" value="P:regulation of cell cycle"/>
    <property type="evidence" value="ECO:0007669"/>
    <property type="project" value="InterPro"/>
</dbReference>
<dbReference type="Pfam" id="PF07392">
    <property type="entry name" value="P19Arf_N"/>
    <property type="match status" value="1"/>
</dbReference>
<reference evidence="2" key="3">
    <citation type="submission" date="2025-09" db="UniProtKB">
        <authorList>
            <consortium name="Ensembl"/>
        </authorList>
    </citation>
    <scope>IDENTIFICATION</scope>
</reference>
<evidence type="ECO:0000256" key="1">
    <source>
        <dbReference type="SAM" id="MobiDB-lite"/>
    </source>
</evidence>
<dbReference type="AlphaFoldDB" id="A0A8C8UKS0"/>
<proteinExistence type="predicted"/>
<dbReference type="GO" id="GO:0006915">
    <property type="term" value="P:apoptotic process"/>
    <property type="evidence" value="ECO:0007669"/>
    <property type="project" value="InterPro"/>
</dbReference>
<dbReference type="InterPro" id="IPR010868">
    <property type="entry name" value="Tumor_suppres_ARF"/>
</dbReference>
<sequence>MIHRCGGWSMRCRFRVTVRIRGRAGRPPRVKAFVVQFPRSSRPRAASRERAVVAVLLMLVRSQPTGPQLHPDQVGNGWPPKPRARGAAVPLRRGPPHSPPRSCGKT</sequence>
<evidence type="ECO:0000313" key="3">
    <source>
        <dbReference type="Proteomes" id="UP000694547"/>
    </source>
</evidence>
<organism evidence="2 3">
    <name type="scientific">Peromyscus maniculatus bairdii</name>
    <name type="common">Prairie deer mouse</name>
    <dbReference type="NCBI Taxonomy" id="230844"/>
    <lineage>
        <taxon>Eukaryota</taxon>
        <taxon>Metazoa</taxon>
        <taxon>Chordata</taxon>
        <taxon>Craniata</taxon>
        <taxon>Vertebrata</taxon>
        <taxon>Euteleostomi</taxon>
        <taxon>Mammalia</taxon>
        <taxon>Eutheria</taxon>
        <taxon>Euarchontoglires</taxon>
        <taxon>Glires</taxon>
        <taxon>Rodentia</taxon>
        <taxon>Myomorpha</taxon>
        <taxon>Muroidea</taxon>
        <taxon>Cricetidae</taxon>
        <taxon>Neotominae</taxon>
        <taxon>Peromyscus</taxon>
    </lineage>
</organism>
<reference evidence="2 3" key="1">
    <citation type="submission" date="2018-10" db="EMBL/GenBank/DDBJ databases">
        <title>Improved assembly of the deer mouse Peromyscus maniculatus genome.</title>
        <authorList>
            <person name="Lassance J.-M."/>
            <person name="Hoekstra H.E."/>
        </authorList>
    </citation>
    <scope>NUCLEOTIDE SEQUENCE [LARGE SCALE GENOMIC DNA]</scope>
</reference>
<dbReference type="Ensembl" id="ENSPEMT00000034103.1">
    <property type="protein sequence ID" value="ENSPEMP00000032764.1"/>
    <property type="gene ID" value="ENSPEMG00000028835.1"/>
</dbReference>
<dbReference type="Proteomes" id="UP000694547">
    <property type="component" value="Chromosome 2"/>
</dbReference>
<reference evidence="2" key="2">
    <citation type="submission" date="2025-08" db="UniProtKB">
        <authorList>
            <consortium name="Ensembl"/>
        </authorList>
    </citation>
    <scope>IDENTIFICATION</scope>
</reference>
<dbReference type="GO" id="GO:0008285">
    <property type="term" value="P:negative regulation of cell population proliferation"/>
    <property type="evidence" value="ECO:0007669"/>
    <property type="project" value="InterPro"/>
</dbReference>
<accession>A0A8C8UKS0</accession>
<protein>
    <submittedName>
        <fullName evidence="2">Uncharacterized protein</fullName>
    </submittedName>
</protein>
<feature type="region of interest" description="Disordered" evidence="1">
    <location>
        <begin position="64"/>
        <end position="106"/>
    </location>
</feature>